<feature type="transmembrane region" description="Helical" evidence="1">
    <location>
        <begin position="86"/>
        <end position="105"/>
    </location>
</feature>
<evidence type="ECO:0000313" key="3">
    <source>
        <dbReference type="EMBL" id="KXS10588.1"/>
    </source>
</evidence>
<dbReference type="EMBL" id="KQ965820">
    <property type="protein sequence ID" value="KXS10588.1"/>
    <property type="molecule type" value="Genomic_DNA"/>
</dbReference>
<feature type="domain" description="Transmembrane 6 superfamily member 1/2 transmembrane" evidence="2">
    <location>
        <begin position="86"/>
        <end position="210"/>
    </location>
</feature>
<organism evidence="3 4">
    <name type="scientific">Gonapodya prolifera (strain JEL478)</name>
    <name type="common">Monoblepharis prolifera</name>
    <dbReference type="NCBI Taxonomy" id="1344416"/>
    <lineage>
        <taxon>Eukaryota</taxon>
        <taxon>Fungi</taxon>
        <taxon>Fungi incertae sedis</taxon>
        <taxon>Chytridiomycota</taxon>
        <taxon>Chytridiomycota incertae sedis</taxon>
        <taxon>Monoblepharidomycetes</taxon>
        <taxon>Monoblepharidales</taxon>
        <taxon>Gonapodyaceae</taxon>
        <taxon>Gonapodya</taxon>
    </lineage>
</organism>
<dbReference type="AlphaFoldDB" id="A0A139A1S4"/>
<proteinExistence type="predicted"/>
<feature type="transmembrane region" description="Helical" evidence="1">
    <location>
        <begin position="117"/>
        <end position="141"/>
    </location>
</feature>
<keyword evidence="4" id="KW-1185">Reference proteome</keyword>
<feature type="transmembrane region" description="Helical" evidence="1">
    <location>
        <begin position="161"/>
        <end position="184"/>
    </location>
</feature>
<keyword evidence="1" id="KW-1133">Transmembrane helix</keyword>
<dbReference type="PANTHER" id="PTHR14568:SF8">
    <property type="entry name" value="EXPERA DOMAIN-CONTAINING PROTEIN"/>
    <property type="match status" value="1"/>
</dbReference>
<evidence type="ECO:0000313" key="4">
    <source>
        <dbReference type="Proteomes" id="UP000070544"/>
    </source>
</evidence>
<keyword evidence="1" id="KW-0812">Transmembrane</keyword>
<protein>
    <recommendedName>
        <fullName evidence="2">Transmembrane 6 superfamily member 1/2 transmembrane domain-containing protein</fullName>
    </recommendedName>
</protein>
<reference evidence="3 4" key="1">
    <citation type="journal article" date="2015" name="Genome Biol. Evol.">
        <title>Phylogenomic analyses indicate that early fungi evolved digesting cell walls of algal ancestors of land plants.</title>
        <authorList>
            <person name="Chang Y."/>
            <person name="Wang S."/>
            <person name="Sekimoto S."/>
            <person name="Aerts A.L."/>
            <person name="Choi C."/>
            <person name="Clum A."/>
            <person name="LaButti K.M."/>
            <person name="Lindquist E.A."/>
            <person name="Yee Ngan C."/>
            <person name="Ohm R.A."/>
            <person name="Salamov A.A."/>
            <person name="Grigoriev I.V."/>
            <person name="Spatafora J.W."/>
            <person name="Berbee M.L."/>
        </authorList>
    </citation>
    <scope>NUCLEOTIDE SEQUENCE [LARGE SCALE GENOMIC DNA]</scope>
    <source>
        <strain evidence="3 4">JEL478</strain>
    </source>
</reference>
<sequence>MQCRRPVALIWAKQPPQGATTGHLSTWHQNPPSLLVMAPSTHPNPIPPLVATILISLSAVPCLYYAPMLFPDSDTTELSNGATVLPFVAFATMAFAIGGLAAVAIKPYKNESDSSWYLYMFSFMGFTSVVDLVLSLGALGLVDLGTFYLRSEERHHSSSHGAFLCFWDGIFQFSCHLSFVYGLVVEGGAFWQHKGYRAVVWWWLASIFNS</sequence>
<dbReference type="STRING" id="1344416.A0A139A1S4"/>
<evidence type="ECO:0000256" key="1">
    <source>
        <dbReference type="SAM" id="Phobius"/>
    </source>
</evidence>
<name>A0A139A1S4_GONPJ</name>
<dbReference type="Proteomes" id="UP000070544">
    <property type="component" value="Unassembled WGS sequence"/>
</dbReference>
<evidence type="ECO:0000259" key="2">
    <source>
        <dbReference type="Pfam" id="PF26083"/>
    </source>
</evidence>
<accession>A0A139A1S4</accession>
<dbReference type="InterPro" id="IPR059044">
    <property type="entry name" value="TM_Tm6sf1/2"/>
</dbReference>
<dbReference type="PANTHER" id="PTHR14568">
    <property type="entry name" value="TRANSMEMBRANE SUPERFAMILY 6 MEMBER 1/2"/>
    <property type="match status" value="1"/>
</dbReference>
<gene>
    <name evidence="3" type="ORF">M427DRAFT_475985</name>
</gene>
<dbReference type="Pfam" id="PF26083">
    <property type="entry name" value="TM_Tm6sf2"/>
    <property type="match status" value="1"/>
</dbReference>
<feature type="transmembrane region" description="Helical" evidence="1">
    <location>
        <begin position="46"/>
        <end position="66"/>
    </location>
</feature>
<keyword evidence="1" id="KW-0472">Membrane</keyword>